<reference evidence="1" key="1">
    <citation type="journal article" date="2023" name="Mol. Phylogenet. Evol.">
        <title>Genome-scale phylogeny and comparative genomics of the fungal order Sordariales.</title>
        <authorList>
            <person name="Hensen N."/>
            <person name="Bonometti L."/>
            <person name="Westerberg I."/>
            <person name="Brannstrom I.O."/>
            <person name="Guillou S."/>
            <person name="Cros-Aarteil S."/>
            <person name="Calhoun S."/>
            <person name="Haridas S."/>
            <person name="Kuo A."/>
            <person name="Mondo S."/>
            <person name="Pangilinan J."/>
            <person name="Riley R."/>
            <person name="LaButti K."/>
            <person name="Andreopoulos B."/>
            <person name="Lipzen A."/>
            <person name="Chen C."/>
            <person name="Yan M."/>
            <person name="Daum C."/>
            <person name="Ng V."/>
            <person name="Clum A."/>
            <person name="Steindorff A."/>
            <person name="Ohm R.A."/>
            <person name="Martin F."/>
            <person name="Silar P."/>
            <person name="Natvig D.O."/>
            <person name="Lalanne C."/>
            <person name="Gautier V."/>
            <person name="Ament-Velasquez S.L."/>
            <person name="Kruys A."/>
            <person name="Hutchinson M.I."/>
            <person name="Powell A.J."/>
            <person name="Barry K."/>
            <person name="Miller A.N."/>
            <person name="Grigoriev I.V."/>
            <person name="Debuchy R."/>
            <person name="Gladieux P."/>
            <person name="Hiltunen Thoren M."/>
            <person name="Johannesson H."/>
        </authorList>
    </citation>
    <scope>NUCLEOTIDE SEQUENCE</scope>
    <source>
        <strain evidence="1">CBS 232.78</strain>
    </source>
</reference>
<dbReference type="AlphaFoldDB" id="A0AAE0TVJ7"/>
<sequence>MLDGPYRYPGLAGNCIFVLELSIIHREFWMGIGIPRLFEWVYADAGRRSGYRHAFMAVITHKDMVAKLSGGAPFNYAFDRVVPELDGHMTWWDTTASKDKRKRGTPSLSEDVSWLSQCVSSSLRAHEGPLADPEFDPSQDLSHPLNAVAVCVVPETQFREVAADIIKDYEKEIGDEEAQEVELLPCPLFSFAGLYTQNPDIEGMVKLFSFLENEEETTRRVVGISPEIVLPPIPNVMNVIITGYRRGSRYSDVLKGPVLVRRTLRSQDEMHQAESFLSGFGDSEYEEIYLVSVQHLQENGMLENH</sequence>
<evidence type="ECO:0000313" key="2">
    <source>
        <dbReference type="Proteomes" id="UP001285441"/>
    </source>
</evidence>
<dbReference type="Proteomes" id="UP001285441">
    <property type="component" value="Unassembled WGS sequence"/>
</dbReference>
<proteinExistence type="predicted"/>
<keyword evidence="2" id="KW-1185">Reference proteome</keyword>
<comment type="caution">
    <text evidence="1">The sequence shown here is derived from an EMBL/GenBank/DDBJ whole genome shotgun (WGS) entry which is preliminary data.</text>
</comment>
<dbReference type="EMBL" id="JAULSW010000005">
    <property type="protein sequence ID" value="KAK3381038.1"/>
    <property type="molecule type" value="Genomic_DNA"/>
</dbReference>
<organism evidence="1 2">
    <name type="scientific">Podospora didyma</name>
    <dbReference type="NCBI Taxonomy" id="330526"/>
    <lineage>
        <taxon>Eukaryota</taxon>
        <taxon>Fungi</taxon>
        <taxon>Dikarya</taxon>
        <taxon>Ascomycota</taxon>
        <taxon>Pezizomycotina</taxon>
        <taxon>Sordariomycetes</taxon>
        <taxon>Sordariomycetidae</taxon>
        <taxon>Sordariales</taxon>
        <taxon>Podosporaceae</taxon>
        <taxon>Podospora</taxon>
    </lineage>
</organism>
<gene>
    <name evidence="1" type="ORF">B0H63DRAFT_523771</name>
</gene>
<name>A0AAE0TVJ7_9PEZI</name>
<accession>A0AAE0TVJ7</accession>
<protein>
    <submittedName>
        <fullName evidence="1">Uncharacterized protein</fullName>
    </submittedName>
</protein>
<reference evidence="1" key="2">
    <citation type="submission" date="2023-06" db="EMBL/GenBank/DDBJ databases">
        <authorList>
            <consortium name="Lawrence Berkeley National Laboratory"/>
            <person name="Haridas S."/>
            <person name="Hensen N."/>
            <person name="Bonometti L."/>
            <person name="Westerberg I."/>
            <person name="Brannstrom I.O."/>
            <person name="Guillou S."/>
            <person name="Cros-Aarteil S."/>
            <person name="Calhoun S."/>
            <person name="Kuo A."/>
            <person name="Mondo S."/>
            <person name="Pangilinan J."/>
            <person name="Riley R."/>
            <person name="LaButti K."/>
            <person name="Andreopoulos B."/>
            <person name="Lipzen A."/>
            <person name="Chen C."/>
            <person name="Yanf M."/>
            <person name="Daum C."/>
            <person name="Ng V."/>
            <person name="Clum A."/>
            <person name="Steindorff A."/>
            <person name="Ohm R."/>
            <person name="Martin F."/>
            <person name="Silar P."/>
            <person name="Natvig D."/>
            <person name="Lalanne C."/>
            <person name="Gautier V."/>
            <person name="Ament-velasquez S.L."/>
            <person name="Kruys A."/>
            <person name="Hutchinson M.I."/>
            <person name="Powell A.J."/>
            <person name="Barry K."/>
            <person name="Miller A.N."/>
            <person name="Grigoriev I.V."/>
            <person name="Debuchy R."/>
            <person name="Gladieux P."/>
            <person name="Thoren M.H."/>
            <person name="Johannesson H."/>
        </authorList>
    </citation>
    <scope>NUCLEOTIDE SEQUENCE</scope>
    <source>
        <strain evidence="1">CBS 232.78</strain>
    </source>
</reference>
<evidence type="ECO:0000313" key="1">
    <source>
        <dbReference type="EMBL" id="KAK3381038.1"/>
    </source>
</evidence>